<dbReference type="Pfam" id="PF02771">
    <property type="entry name" value="Acyl-CoA_dh_N"/>
    <property type="match status" value="1"/>
</dbReference>
<comment type="function">
    <text evidence="27">As part of the MCIA complex, primarily participates in the assembly of the mitochondrial complex I and therefore plays a role in oxidative phosphorylation. This moonlighting protein also has a dehydrogenase activity toward a broad range of substrates with greater specificity for long-chain unsaturated acyl-CoAs. However, in vivo, it does not seem to play a primary role in fatty acid oxidation. In addition, the function in complex I assembly is independent of the dehydrogenase activity of the protein.</text>
</comment>
<dbReference type="PROSITE" id="PS00073">
    <property type="entry name" value="ACYL_COA_DH_2"/>
    <property type="match status" value="1"/>
</dbReference>
<evidence type="ECO:0000256" key="24">
    <source>
        <dbReference type="ARBA" id="ARBA00052354"/>
    </source>
</evidence>
<dbReference type="PANTHER" id="PTHR43884">
    <property type="entry name" value="ACYL-COA DEHYDROGENASE"/>
    <property type="match status" value="1"/>
</dbReference>
<evidence type="ECO:0000256" key="15">
    <source>
        <dbReference type="ARBA" id="ARBA00048725"/>
    </source>
</evidence>
<protein>
    <recommendedName>
        <fullName evidence="29">Complex I assembly factor ACAD9, mitochondrial</fullName>
    </recommendedName>
    <alternativeName>
        <fullName evidence="30">Acyl-CoA dehydrogenase family member 9</fullName>
    </alternativeName>
</protein>
<dbReference type="PANTHER" id="PTHR43884:SF9">
    <property type="entry name" value="COMPLEX I ASSEMBLY FACTOR ACAD9, MITOCHONDRIAL"/>
    <property type="match status" value="1"/>
</dbReference>
<dbReference type="Gene3D" id="1.10.540.10">
    <property type="entry name" value="Acyl-CoA dehydrogenase/oxidase, N-terminal domain"/>
    <property type="match status" value="1"/>
</dbReference>
<comment type="catalytic activity">
    <reaction evidence="16">
        <text>tetradecanoyl-CoA + oxidized [electron-transfer flavoprotein] + H(+) = (2E)-tetradecenoyl-CoA + reduced [electron-transfer flavoprotein]</text>
        <dbReference type="Rhea" id="RHEA:47316"/>
        <dbReference type="Rhea" id="RHEA-COMP:10685"/>
        <dbReference type="Rhea" id="RHEA-COMP:10686"/>
        <dbReference type="ChEBI" id="CHEBI:15378"/>
        <dbReference type="ChEBI" id="CHEBI:57385"/>
        <dbReference type="ChEBI" id="CHEBI:57692"/>
        <dbReference type="ChEBI" id="CHEBI:58307"/>
        <dbReference type="ChEBI" id="CHEBI:61405"/>
    </reaction>
    <physiologicalReaction direction="left-to-right" evidence="16">
        <dbReference type="Rhea" id="RHEA:47317"/>
    </physiologicalReaction>
</comment>
<comment type="catalytic activity">
    <reaction evidence="22">
        <text>(9Z)-hexadecenoyl-CoA + oxidized [electron-transfer flavoprotein] + H(+) = (2E,9Z)-hexadecadienoyl-CoA + reduced [electron-transfer flavoprotein]</text>
        <dbReference type="Rhea" id="RHEA:47304"/>
        <dbReference type="Rhea" id="RHEA-COMP:10685"/>
        <dbReference type="Rhea" id="RHEA-COMP:10686"/>
        <dbReference type="ChEBI" id="CHEBI:15378"/>
        <dbReference type="ChEBI" id="CHEBI:57692"/>
        <dbReference type="ChEBI" id="CHEBI:58307"/>
        <dbReference type="ChEBI" id="CHEBI:61540"/>
        <dbReference type="ChEBI" id="CHEBI:77549"/>
    </reaction>
    <physiologicalReaction direction="left-to-right" evidence="22">
        <dbReference type="Rhea" id="RHEA:47305"/>
    </physiologicalReaction>
</comment>
<evidence type="ECO:0000256" key="5">
    <source>
        <dbReference type="ARBA" id="ARBA00022630"/>
    </source>
</evidence>
<keyword evidence="12" id="KW-0472">Membrane</keyword>
<feature type="domain" description="ACAD9/ACADV-like C-terminal" evidence="35">
    <location>
        <begin position="503"/>
        <end position="591"/>
    </location>
</feature>
<evidence type="ECO:0000256" key="14">
    <source>
        <dbReference type="ARBA" id="ARBA00047916"/>
    </source>
</evidence>
<dbReference type="GO" id="GO:0005743">
    <property type="term" value="C:mitochondrial inner membrane"/>
    <property type="evidence" value="ECO:0007669"/>
    <property type="project" value="UniProtKB-SubCell"/>
</dbReference>
<evidence type="ECO:0000256" key="2">
    <source>
        <dbReference type="ARBA" id="ARBA00004443"/>
    </source>
</evidence>
<comment type="catalytic activity">
    <reaction evidence="24">
        <text>heptadecanoyl-CoA + oxidized [electron-transfer flavoprotein] + H(+) = trans-2-heptadecenoyl-CoA + reduced [electron-transfer flavoprotein]</text>
        <dbReference type="Rhea" id="RHEA:48196"/>
        <dbReference type="Rhea" id="RHEA-COMP:10685"/>
        <dbReference type="Rhea" id="RHEA-COMP:10686"/>
        <dbReference type="ChEBI" id="CHEBI:15378"/>
        <dbReference type="ChEBI" id="CHEBI:57692"/>
        <dbReference type="ChEBI" id="CHEBI:58307"/>
        <dbReference type="ChEBI" id="CHEBI:74307"/>
        <dbReference type="ChEBI" id="CHEBI:77551"/>
    </reaction>
    <physiologicalReaction direction="left-to-right" evidence="24">
        <dbReference type="Rhea" id="RHEA:48197"/>
    </physiologicalReaction>
</comment>
<evidence type="ECO:0000256" key="26">
    <source>
        <dbReference type="ARBA" id="ARBA00052466"/>
    </source>
</evidence>
<evidence type="ECO:0000256" key="4">
    <source>
        <dbReference type="ARBA" id="ARBA00022553"/>
    </source>
</evidence>
<dbReference type="PROSITE" id="PS00072">
    <property type="entry name" value="ACYL_COA_DH_1"/>
    <property type="match status" value="1"/>
</dbReference>
<dbReference type="FunFam" id="1.20.140.10:FF:000023">
    <property type="entry name" value="Acyl-CoA dehydrogenase family member 9"/>
    <property type="match status" value="1"/>
</dbReference>
<dbReference type="Pfam" id="PF02770">
    <property type="entry name" value="Acyl-CoA_dh_M"/>
    <property type="match status" value="1"/>
</dbReference>
<feature type="domain" description="Acyl-CoA oxidase/dehydrogenase middle" evidence="33">
    <location>
        <begin position="184"/>
        <end position="285"/>
    </location>
</feature>
<evidence type="ECO:0000259" key="34">
    <source>
        <dbReference type="Pfam" id="PF02771"/>
    </source>
</evidence>
<comment type="catalytic activity">
    <reaction evidence="15">
        <text>oxidized [electron-transfer flavoprotein] + (9Z)-octadecenoyl-CoA + H(+) = (2E,9Z)-octadecadienoyl-CoA + reduced [electron-transfer flavoprotein]</text>
        <dbReference type="Rhea" id="RHEA:47300"/>
        <dbReference type="Rhea" id="RHEA-COMP:10685"/>
        <dbReference type="Rhea" id="RHEA-COMP:10686"/>
        <dbReference type="ChEBI" id="CHEBI:15378"/>
        <dbReference type="ChEBI" id="CHEBI:57387"/>
        <dbReference type="ChEBI" id="CHEBI:57692"/>
        <dbReference type="ChEBI" id="CHEBI:58307"/>
        <dbReference type="ChEBI" id="CHEBI:77553"/>
    </reaction>
    <physiologicalReaction direction="left-to-right" evidence="15">
        <dbReference type="Rhea" id="RHEA:47301"/>
    </physiologicalReaction>
</comment>
<keyword evidence="37" id="KW-1185">Reference proteome</keyword>
<evidence type="ECO:0000256" key="19">
    <source>
        <dbReference type="ARBA" id="ARBA00050339"/>
    </source>
</evidence>
<evidence type="ECO:0000256" key="13">
    <source>
        <dbReference type="ARBA" id="ARBA00047546"/>
    </source>
</evidence>
<comment type="catalytic activity">
    <reaction evidence="19">
        <text>(9E)-octadecenoyl-CoA + oxidized [electron-transfer flavoprotein] + H(+) = (2E,9E)-octadecadienoyl-CoA + reduced [electron-transfer flavoprotein]</text>
        <dbReference type="Rhea" id="RHEA:48192"/>
        <dbReference type="Rhea" id="RHEA-COMP:10685"/>
        <dbReference type="Rhea" id="RHEA-COMP:10686"/>
        <dbReference type="ChEBI" id="CHEBI:15378"/>
        <dbReference type="ChEBI" id="CHEBI:57692"/>
        <dbReference type="ChEBI" id="CHEBI:58307"/>
        <dbReference type="ChEBI" id="CHEBI:77537"/>
        <dbReference type="ChEBI" id="CHEBI:77552"/>
    </reaction>
    <physiologicalReaction direction="left-to-right" evidence="19">
        <dbReference type="Rhea" id="RHEA:48193"/>
    </physiologicalReaction>
</comment>
<gene>
    <name evidence="36" type="primary">ACAD9</name>
</gene>
<evidence type="ECO:0000256" key="11">
    <source>
        <dbReference type="ARBA" id="ARBA00023128"/>
    </source>
</evidence>
<dbReference type="InterPro" id="IPR009100">
    <property type="entry name" value="AcylCoA_DH/oxidase_NM_dom_sf"/>
</dbReference>
<reference evidence="36" key="2">
    <citation type="submission" date="2025-09" db="UniProtKB">
        <authorList>
            <consortium name="Ensembl"/>
        </authorList>
    </citation>
    <scope>IDENTIFICATION</scope>
</reference>
<evidence type="ECO:0000256" key="21">
    <source>
        <dbReference type="ARBA" id="ARBA00051128"/>
    </source>
</evidence>
<keyword evidence="9" id="KW-0007">Acetylation</keyword>
<dbReference type="FunFam" id="2.40.110.10:FF:000006">
    <property type="entry name" value="very long-chain specific acyl-CoA dehydrogenase, mitochondrial"/>
    <property type="match status" value="1"/>
</dbReference>
<evidence type="ECO:0000256" key="22">
    <source>
        <dbReference type="ARBA" id="ARBA00051582"/>
    </source>
</evidence>
<evidence type="ECO:0000313" key="37">
    <source>
        <dbReference type="Proteomes" id="UP000694402"/>
    </source>
</evidence>
<evidence type="ECO:0000259" key="33">
    <source>
        <dbReference type="Pfam" id="PF02770"/>
    </source>
</evidence>
<dbReference type="Pfam" id="PF00441">
    <property type="entry name" value="Acyl-CoA_dh_1"/>
    <property type="match status" value="1"/>
</dbReference>
<keyword evidence="6" id="KW-0999">Mitochondrion inner membrane</keyword>
<accession>A0A8C8FN13</accession>
<keyword evidence="4" id="KW-0597">Phosphoprotein</keyword>
<evidence type="ECO:0000256" key="18">
    <source>
        <dbReference type="ARBA" id="ARBA00049224"/>
    </source>
</evidence>
<dbReference type="FunFam" id="1.20.140.10:FF:000008">
    <property type="entry name" value="acyl-CoA dehydrogenase family member 9, mitochondrial"/>
    <property type="match status" value="1"/>
</dbReference>
<comment type="catalytic activity">
    <reaction evidence="13">
        <text>decanoyl-CoA + oxidized [electron-transfer flavoprotein] + H(+) = (2E)-decenoyl-CoA + reduced [electron-transfer flavoprotein]</text>
        <dbReference type="Rhea" id="RHEA:48176"/>
        <dbReference type="Rhea" id="RHEA-COMP:10685"/>
        <dbReference type="Rhea" id="RHEA-COMP:10686"/>
        <dbReference type="ChEBI" id="CHEBI:15378"/>
        <dbReference type="ChEBI" id="CHEBI:57692"/>
        <dbReference type="ChEBI" id="CHEBI:58307"/>
        <dbReference type="ChEBI" id="CHEBI:61406"/>
        <dbReference type="ChEBI" id="CHEBI:61430"/>
    </reaction>
    <physiologicalReaction direction="left-to-right" evidence="13">
        <dbReference type="Rhea" id="RHEA:48177"/>
    </physiologicalReaction>
</comment>
<comment type="subunit">
    <text evidence="28">Homodimer. Interacts with NDUFAF1 and ECSIT. Part of the mitochondrial complex I assembly/MCIA complex that comprises at least the core subunits TMEM126B, NDUFAF1, ECSIT and ACAD9 and complement subunits such as COA1 and TMEM186. Interacts with TMEM70 and TMEM242.</text>
</comment>
<keyword evidence="8" id="KW-0809">Transit peptide</keyword>
<dbReference type="InterPro" id="IPR006091">
    <property type="entry name" value="Acyl-CoA_Oxase/DH_mid-dom"/>
</dbReference>
<dbReference type="GO" id="GO:0003995">
    <property type="term" value="F:acyl-CoA dehydrogenase activity"/>
    <property type="evidence" value="ECO:0007669"/>
    <property type="project" value="InterPro"/>
</dbReference>
<keyword evidence="10 31" id="KW-0560">Oxidoreductase</keyword>
<dbReference type="InterPro" id="IPR049448">
    <property type="entry name" value="ACAD9/ACADV-like_C"/>
</dbReference>
<dbReference type="Ensembl" id="ENSOTST00005040841.2">
    <property type="protein sequence ID" value="ENSOTSP00005037559.2"/>
    <property type="gene ID" value="ENSOTSG00005017731.2"/>
</dbReference>
<comment type="catalytic activity">
    <reaction evidence="21">
        <text>(9Z,12Z)-octadecadienoyl-CoA + oxidized [electron-transfer flavoprotein] + H(+) = (2E,9Z,12Z)-octadecatrienoyl-CoA + reduced [electron-transfer flavoprotein]</text>
        <dbReference type="Rhea" id="RHEA:48188"/>
        <dbReference type="Rhea" id="RHEA-COMP:10685"/>
        <dbReference type="Rhea" id="RHEA-COMP:10686"/>
        <dbReference type="ChEBI" id="CHEBI:15378"/>
        <dbReference type="ChEBI" id="CHEBI:57383"/>
        <dbReference type="ChEBI" id="CHEBI:57692"/>
        <dbReference type="ChEBI" id="CHEBI:58307"/>
        <dbReference type="ChEBI" id="CHEBI:77558"/>
    </reaction>
    <physiologicalReaction direction="left-to-right" evidence="21">
        <dbReference type="Rhea" id="RHEA:48189"/>
    </physiologicalReaction>
</comment>
<dbReference type="InterPro" id="IPR009075">
    <property type="entry name" value="AcylCo_DH/oxidase_C"/>
</dbReference>
<name>A0A8C8FN13_ONCTS</name>
<dbReference type="InterPro" id="IPR037069">
    <property type="entry name" value="AcylCoA_DH/ox_N_sf"/>
</dbReference>
<evidence type="ECO:0000256" key="7">
    <source>
        <dbReference type="ARBA" id="ARBA00022827"/>
    </source>
</evidence>
<evidence type="ECO:0000256" key="28">
    <source>
        <dbReference type="ARBA" id="ARBA00064101"/>
    </source>
</evidence>
<dbReference type="InterPro" id="IPR006089">
    <property type="entry name" value="Acyl-CoA_DH_CS"/>
</dbReference>
<comment type="catalytic activity">
    <reaction evidence="17">
        <text>eicosanoyl-CoA + oxidized [electron-transfer flavoprotein] + H(+) = (2E)-eicosenoyl-CoA + reduced [electron-transfer flavoprotein]</text>
        <dbReference type="Rhea" id="RHEA:47236"/>
        <dbReference type="Rhea" id="RHEA-COMP:10685"/>
        <dbReference type="Rhea" id="RHEA-COMP:10686"/>
        <dbReference type="ChEBI" id="CHEBI:15378"/>
        <dbReference type="ChEBI" id="CHEBI:57380"/>
        <dbReference type="ChEBI" id="CHEBI:57692"/>
        <dbReference type="ChEBI" id="CHEBI:58307"/>
        <dbReference type="ChEBI" id="CHEBI:74691"/>
    </reaction>
    <physiologicalReaction direction="left-to-right" evidence="17">
        <dbReference type="Rhea" id="RHEA:47237"/>
    </physiologicalReaction>
</comment>
<comment type="subcellular location">
    <subcellularLocation>
        <location evidence="2">Mitochondrion inner membrane</location>
        <topology evidence="2">Peripheral membrane protein</topology>
        <orientation evidence="2">Matrix side</orientation>
    </subcellularLocation>
</comment>
<evidence type="ECO:0000256" key="29">
    <source>
        <dbReference type="ARBA" id="ARBA00073945"/>
    </source>
</evidence>
<keyword evidence="11" id="KW-0496">Mitochondrion</keyword>
<comment type="catalytic activity">
    <reaction evidence="20">
        <text>pentadecanoyl-CoA + oxidized [electron-transfer flavoprotein] + H(+) = (2E)-pentadecenoyl-CoA + reduced [electron-transfer flavoprotein]</text>
        <dbReference type="Rhea" id="RHEA:48204"/>
        <dbReference type="Rhea" id="RHEA-COMP:10685"/>
        <dbReference type="Rhea" id="RHEA-COMP:10686"/>
        <dbReference type="ChEBI" id="CHEBI:15378"/>
        <dbReference type="ChEBI" id="CHEBI:57692"/>
        <dbReference type="ChEBI" id="CHEBI:58307"/>
        <dbReference type="ChEBI" id="CHEBI:74309"/>
        <dbReference type="ChEBI" id="CHEBI:77545"/>
    </reaction>
    <physiologicalReaction direction="left-to-right" evidence="20">
        <dbReference type="Rhea" id="RHEA:48205"/>
    </physiologicalReaction>
</comment>
<evidence type="ECO:0000313" key="36">
    <source>
        <dbReference type="Ensembl" id="ENSOTSP00005037559.2"/>
    </source>
</evidence>
<evidence type="ECO:0000256" key="27">
    <source>
        <dbReference type="ARBA" id="ARBA00055983"/>
    </source>
</evidence>
<comment type="similarity">
    <text evidence="3 31">Belongs to the acyl-CoA dehydrogenase family.</text>
</comment>
<comment type="catalytic activity">
    <reaction evidence="14">
        <text>oxidized [electron-transfer flavoprotein] + hexadecanoyl-CoA + H(+) = (2E)-hexadecenoyl-CoA + reduced [electron-transfer flavoprotein]</text>
        <dbReference type="Rhea" id="RHEA:43448"/>
        <dbReference type="Rhea" id="RHEA-COMP:10685"/>
        <dbReference type="Rhea" id="RHEA-COMP:10686"/>
        <dbReference type="ChEBI" id="CHEBI:15378"/>
        <dbReference type="ChEBI" id="CHEBI:57379"/>
        <dbReference type="ChEBI" id="CHEBI:57692"/>
        <dbReference type="ChEBI" id="CHEBI:58307"/>
        <dbReference type="ChEBI" id="CHEBI:61526"/>
    </reaction>
    <physiologicalReaction direction="left-to-right" evidence="14">
        <dbReference type="Rhea" id="RHEA:43449"/>
    </physiologicalReaction>
</comment>
<feature type="domain" description="Acyl-CoA dehydrogenase/oxidase N-terminal" evidence="34">
    <location>
        <begin position="72"/>
        <end position="180"/>
    </location>
</feature>
<evidence type="ECO:0000256" key="3">
    <source>
        <dbReference type="ARBA" id="ARBA00009347"/>
    </source>
</evidence>
<evidence type="ECO:0000259" key="32">
    <source>
        <dbReference type="Pfam" id="PF00441"/>
    </source>
</evidence>
<dbReference type="Gene3D" id="1.20.140.10">
    <property type="entry name" value="Butyryl-CoA Dehydrogenase, subunit A, domain 3"/>
    <property type="match status" value="2"/>
</dbReference>
<proteinExistence type="inferred from homology"/>
<dbReference type="FunFam" id="1.10.540.10:FF:000001">
    <property type="entry name" value="Very long-chain-specific acyl-CoA dehydrogenase, mitochondrial"/>
    <property type="match status" value="1"/>
</dbReference>
<feature type="domain" description="Acyl-CoA dehydrogenase/oxidase C-terminal" evidence="32">
    <location>
        <begin position="297"/>
        <end position="444"/>
    </location>
</feature>
<reference evidence="36" key="1">
    <citation type="submission" date="2025-08" db="UniProtKB">
        <authorList>
            <consortium name="Ensembl"/>
        </authorList>
    </citation>
    <scope>IDENTIFICATION</scope>
</reference>
<comment type="catalytic activity">
    <reaction evidence="26">
        <text>nonanoyl-CoA + oxidized [electron-transfer flavoprotein] + H(+) = (2E)-nonenoyl-CoA + reduced [electron-transfer flavoprotein]</text>
        <dbReference type="Rhea" id="RHEA:48208"/>
        <dbReference type="Rhea" id="RHEA-COMP:10685"/>
        <dbReference type="Rhea" id="RHEA-COMP:10686"/>
        <dbReference type="ChEBI" id="CHEBI:15378"/>
        <dbReference type="ChEBI" id="CHEBI:57692"/>
        <dbReference type="ChEBI" id="CHEBI:58307"/>
        <dbReference type="ChEBI" id="CHEBI:76291"/>
        <dbReference type="ChEBI" id="CHEBI:76292"/>
    </reaction>
    <physiologicalReaction direction="left-to-right" evidence="26">
        <dbReference type="Rhea" id="RHEA:48209"/>
    </physiologicalReaction>
</comment>
<dbReference type="Pfam" id="PF21343">
    <property type="entry name" value="ACAD9-ACADV_C"/>
    <property type="match status" value="1"/>
</dbReference>
<dbReference type="GO" id="GO:0050660">
    <property type="term" value="F:flavin adenine dinucleotide binding"/>
    <property type="evidence" value="ECO:0007669"/>
    <property type="project" value="InterPro"/>
</dbReference>
<dbReference type="InterPro" id="IPR013786">
    <property type="entry name" value="AcylCoA_DH/ox_N"/>
</dbReference>
<dbReference type="SUPFAM" id="SSF47203">
    <property type="entry name" value="Acyl-CoA dehydrogenase C-terminal domain-like"/>
    <property type="match status" value="1"/>
</dbReference>
<dbReference type="AlphaFoldDB" id="A0A8C8FN13"/>
<evidence type="ECO:0000256" key="8">
    <source>
        <dbReference type="ARBA" id="ARBA00022946"/>
    </source>
</evidence>
<comment type="catalytic activity">
    <reaction evidence="23">
        <text>(4Z,7Z,10Z,13Z,16Z,19Z)-docosahexaenoyl-CoA + oxidized [electron-transfer flavoprotein] + H(+) = (2E,4Z,7Z,10Z,13Z,16Z,19Z)-docosaheptaenoyl-CoA + reduced [electron-transfer flavoprotein]</text>
        <dbReference type="Rhea" id="RHEA:48184"/>
        <dbReference type="Rhea" id="RHEA-COMP:10685"/>
        <dbReference type="Rhea" id="RHEA-COMP:10686"/>
        <dbReference type="ChEBI" id="CHEBI:15378"/>
        <dbReference type="ChEBI" id="CHEBI:57692"/>
        <dbReference type="ChEBI" id="CHEBI:58307"/>
        <dbReference type="ChEBI" id="CHEBI:74298"/>
        <dbReference type="ChEBI" id="CHEBI:77559"/>
    </reaction>
    <physiologicalReaction direction="left-to-right" evidence="23">
        <dbReference type="Rhea" id="RHEA:48185"/>
    </physiologicalReaction>
</comment>
<evidence type="ECO:0000256" key="25">
    <source>
        <dbReference type="ARBA" id="ARBA00052438"/>
    </source>
</evidence>
<evidence type="ECO:0000256" key="30">
    <source>
        <dbReference type="ARBA" id="ARBA00076025"/>
    </source>
</evidence>
<comment type="catalytic activity">
    <reaction evidence="18">
        <text>octadecanoyl-CoA + oxidized [electron-transfer flavoprotein] + H(+) = (2E)-octadecenoyl-CoA + reduced [electron-transfer flavoprotein]</text>
        <dbReference type="Rhea" id="RHEA:47240"/>
        <dbReference type="Rhea" id="RHEA-COMP:10685"/>
        <dbReference type="Rhea" id="RHEA-COMP:10686"/>
        <dbReference type="ChEBI" id="CHEBI:15378"/>
        <dbReference type="ChEBI" id="CHEBI:57394"/>
        <dbReference type="ChEBI" id="CHEBI:57692"/>
        <dbReference type="ChEBI" id="CHEBI:58307"/>
        <dbReference type="ChEBI" id="CHEBI:71412"/>
    </reaction>
    <physiologicalReaction direction="left-to-right" evidence="18">
        <dbReference type="Rhea" id="RHEA:47241"/>
    </physiologicalReaction>
</comment>
<dbReference type="Proteomes" id="UP000694402">
    <property type="component" value="Unassembled WGS sequence"/>
</dbReference>
<dbReference type="CDD" id="cd01161">
    <property type="entry name" value="VLCAD"/>
    <property type="match status" value="1"/>
</dbReference>
<sequence length="602" mass="65939">MNINRLIALSKSVQFGKILTSNARHATKEVNLPHRTIRTHARNLAYAKDLFLGKVNKAECFPYPEIGNEELEEINSFVAPVEKFFTEEVDSKRIDHEAKIPPETLNGLKELGLFGIQVPEEYGGLGLSNTMYARLGEIISLDGSIAVTLAAHQAIGLKGILIAGSEEQKAKYLPKLASGEHVAAFCLTEPGSGSDAASIQTKATLSEDRKTYLLNGSKIWISNGGFADLMTVFARTEVVGEDGVKKDKITAFIVERAFGGITSGKPEDKLGIRGSNTCEVSFDNCPVPVENVIGEVGGGFKVAMNILNSGRFSMGSAGSGMIKKLIEMTAEYAGSRKQFGKNLSEFGMIQEKFAVMAQNAFVMESMAYLTAGMMDRPGVPDCSLEAAMVKVFSSEGGWICVSEALQVLGGLGYTKNYPYERYLRDCRILLIFEGTNEILRMYIALTGMQYAGKILTGKIKEMKKGNVGVAFEMLGRKLGDALGRKVDLGLTGMDGVVHPGLATIVEEQLILKRVADVLINLYAMTAVLSRSSRSISIGLRNHDHEVLLANTFCTDAFFKNNYWLTQLQRNSPENQDENIKKIAREVLEKRTYVCSHPLDRTF</sequence>
<evidence type="ECO:0000259" key="35">
    <source>
        <dbReference type="Pfam" id="PF21343"/>
    </source>
</evidence>
<dbReference type="GeneTree" id="ENSGT00940000157312"/>
<dbReference type="Gene3D" id="2.40.110.10">
    <property type="entry name" value="Butyryl-CoA Dehydrogenase, subunit A, domain 2"/>
    <property type="match status" value="1"/>
</dbReference>
<evidence type="ECO:0000256" key="6">
    <source>
        <dbReference type="ARBA" id="ARBA00022792"/>
    </source>
</evidence>
<organism evidence="36 37">
    <name type="scientific">Oncorhynchus tshawytscha</name>
    <name type="common">Chinook salmon</name>
    <name type="synonym">Salmo tshawytscha</name>
    <dbReference type="NCBI Taxonomy" id="74940"/>
    <lineage>
        <taxon>Eukaryota</taxon>
        <taxon>Metazoa</taxon>
        <taxon>Chordata</taxon>
        <taxon>Craniata</taxon>
        <taxon>Vertebrata</taxon>
        <taxon>Euteleostomi</taxon>
        <taxon>Actinopterygii</taxon>
        <taxon>Neopterygii</taxon>
        <taxon>Teleostei</taxon>
        <taxon>Protacanthopterygii</taxon>
        <taxon>Salmoniformes</taxon>
        <taxon>Salmonidae</taxon>
        <taxon>Salmoninae</taxon>
        <taxon>Oncorhynchus</taxon>
    </lineage>
</organism>
<evidence type="ECO:0000256" key="16">
    <source>
        <dbReference type="ARBA" id="ARBA00049038"/>
    </source>
</evidence>
<dbReference type="GO" id="GO:0006631">
    <property type="term" value="P:fatty acid metabolic process"/>
    <property type="evidence" value="ECO:0007669"/>
    <property type="project" value="UniProtKB-ARBA"/>
</dbReference>
<evidence type="ECO:0000256" key="9">
    <source>
        <dbReference type="ARBA" id="ARBA00022990"/>
    </source>
</evidence>
<evidence type="ECO:0000256" key="20">
    <source>
        <dbReference type="ARBA" id="ARBA00050383"/>
    </source>
</evidence>
<keyword evidence="7 31" id="KW-0274">FAD</keyword>
<dbReference type="InterPro" id="IPR036250">
    <property type="entry name" value="AcylCo_DH-like_C"/>
</dbReference>
<evidence type="ECO:0000256" key="31">
    <source>
        <dbReference type="RuleBase" id="RU362125"/>
    </source>
</evidence>
<evidence type="ECO:0000256" key="23">
    <source>
        <dbReference type="ARBA" id="ARBA00052172"/>
    </source>
</evidence>
<evidence type="ECO:0000256" key="1">
    <source>
        <dbReference type="ARBA" id="ARBA00001974"/>
    </source>
</evidence>
<evidence type="ECO:0000256" key="12">
    <source>
        <dbReference type="ARBA" id="ARBA00023136"/>
    </source>
</evidence>
<evidence type="ECO:0000256" key="17">
    <source>
        <dbReference type="ARBA" id="ARBA00049140"/>
    </source>
</evidence>
<comment type="cofactor">
    <cofactor evidence="1 31">
        <name>FAD</name>
        <dbReference type="ChEBI" id="CHEBI:57692"/>
    </cofactor>
</comment>
<dbReference type="InterPro" id="IPR046373">
    <property type="entry name" value="Acyl-CoA_Oxase/DH_mid-dom_sf"/>
</dbReference>
<keyword evidence="5 31" id="KW-0285">Flavoprotein</keyword>
<comment type="catalytic activity">
    <reaction evidence="25">
        <text>undecanoyl-CoA + oxidized [electron-transfer flavoprotein] + H(+) = trans-2-undecenoyl-CoA + reduced [electron-transfer flavoprotein]</text>
        <dbReference type="Rhea" id="RHEA:48200"/>
        <dbReference type="Rhea" id="RHEA-COMP:10685"/>
        <dbReference type="Rhea" id="RHEA-COMP:10686"/>
        <dbReference type="ChEBI" id="CHEBI:15378"/>
        <dbReference type="ChEBI" id="CHEBI:57692"/>
        <dbReference type="ChEBI" id="CHEBI:58307"/>
        <dbReference type="ChEBI" id="CHEBI:77547"/>
        <dbReference type="ChEBI" id="CHEBI:77548"/>
    </reaction>
    <physiologicalReaction direction="left-to-right" evidence="25">
        <dbReference type="Rhea" id="RHEA:48201"/>
    </physiologicalReaction>
</comment>
<evidence type="ECO:0000256" key="10">
    <source>
        <dbReference type="ARBA" id="ARBA00023002"/>
    </source>
</evidence>
<dbReference type="SUPFAM" id="SSF56645">
    <property type="entry name" value="Acyl-CoA dehydrogenase NM domain-like"/>
    <property type="match status" value="1"/>
</dbReference>